<comment type="caution">
    <text evidence="1">The sequence shown here is derived from an EMBL/GenBank/DDBJ whole genome shotgun (WGS) entry which is preliminary data.</text>
</comment>
<organism evidence="1">
    <name type="scientific">marine sediment metagenome</name>
    <dbReference type="NCBI Taxonomy" id="412755"/>
    <lineage>
        <taxon>unclassified sequences</taxon>
        <taxon>metagenomes</taxon>
        <taxon>ecological metagenomes</taxon>
    </lineage>
</organism>
<evidence type="ECO:0000313" key="1">
    <source>
        <dbReference type="EMBL" id="GAH34272.1"/>
    </source>
</evidence>
<dbReference type="AlphaFoldDB" id="X1ENX1"/>
<feature type="non-terminal residue" evidence="1">
    <location>
        <position position="1"/>
    </location>
</feature>
<gene>
    <name evidence="1" type="ORF">S03H2_15565</name>
</gene>
<dbReference type="EMBL" id="BARU01007921">
    <property type="protein sequence ID" value="GAH34272.1"/>
    <property type="molecule type" value="Genomic_DNA"/>
</dbReference>
<reference evidence="1" key="1">
    <citation type="journal article" date="2014" name="Front. Microbiol.">
        <title>High frequency of phylogenetically diverse reductive dehalogenase-homologous genes in deep subseafloor sedimentary metagenomes.</title>
        <authorList>
            <person name="Kawai M."/>
            <person name="Futagami T."/>
            <person name="Toyoda A."/>
            <person name="Takaki Y."/>
            <person name="Nishi S."/>
            <person name="Hori S."/>
            <person name="Arai W."/>
            <person name="Tsubouchi T."/>
            <person name="Morono Y."/>
            <person name="Uchiyama I."/>
            <person name="Ito T."/>
            <person name="Fujiyama A."/>
            <person name="Inagaki F."/>
            <person name="Takami H."/>
        </authorList>
    </citation>
    <scope>NUCLEOTIDE SEQUENCE</scope>
    <source>
        <strain evidence="1">Expedition CK06-06</strain>
    </source>
</reference>
<sequence>CMLGFLHGMILLAGVGAVVLVKLMPNVLPRLIILLLLFEGSAHLAGQSYLSNYKFYADSRNPYVYAHPTTEVFTVVEKIEEYANVHEDGYDIPIDVICTGDDFWPLPWYLRSYKKIRWLNEVDNDAASAPLIIISPDVEAALTNKLYALTPLQERQLYVCLFDKPYYVWLRPAIKLKGFVRKDLWDGSLKGPDPEELIRKAFRLGTPYGDEK</sequence>
<proteinExistence type="predicted"/>
<name>X1ENX1_9ZZZZ</name>
<accession>X1ENX1</accession>
<protein>
    <submittedName>
        <fullName evidence="1">Uncharacterized protein</fullName>
    </submittedName>
</protein>